<feature type="compositionally biased region" description="Basic and acidic residues" evidence="1">
    <location>
        <begin position="1"/>
        <end position="11"/>
    </location>
</feature>
<keyword evidence="8" id="KW-1185">Reference proteome</keyword>
<dbReference type="EMBL" id="RCMI01000731">
    <property type="protein sequence ID" value="KAG2899346.1"/>
    <property type="molecule type" value="Genomic_DNA"/>
</dbReference>
<dbReference type="OrthoDB" id="10337664at2759"/>
<name>A0A329RKS1_9STRA</name>
<evidence type="ECO:0000313" key="4">
    <source>
        <dbReference type="EMBL" id="KAG2910812.1"/>
    </source>
</evidence>
<sequence>MKDDTTRERSASKPCRNRCTPVAASSIKPSRPADPEAPTSDSGHLELHPSSVVVPNVETSLQNVPLRLLTGAATAAITAELPSADPNPYPSSVSGHHSTSRHSSADEGGEASAVMTTHAVEIDNADEGREVTAKDIHFN</sequence>
<gene>
    <name evidence="7" type="ORF">PC110_g18748</name>
    <name evidence="2" type="ORF">PC113_g17375</name>
    <name evidence="3" type="ORF">PC115_g16548</name>
    <name evidence="4" type="ORF">PC117_g19303</name>
    <name evidence="5" type="ORF">PC118_g16097</name>
    <name evidence="6" type="ORF">PC129_g15683</name>
</gene>
<dbReference type="Proteomes" id="UP000697107">
    <property type="component" value="Unassembled WGS sequence"/>
</dbReference>
<dbReference type="Proteomes" id="UP000251314">
    <property type="component" value="Unassembled WGS sequence"/>
</dbReference>
<dbReference type="Proteomes" id="UP000735874">
    <property type="component" value="Unassembled WGS sequence"/>
</dbReference>
<dbReference type="AlphaFoldDB" id="A0A329RKS1"/>
<feature type="region of interest" description="Disordered" evidence="1">
    <location>
        <begin position="81"/>
        <end position="113"/>
    </location>
</feature>
<dbReference type="EMBL" id="RCML01000652">
    <property type="protein sequence ID" value="KAG2971776.1"/>
    <property type="molecule type" value="Genomic_DNA"/>
</dbReference>
<evidence type="ECO:0000313" key="2">
    <source>
        <dbReference type="EMBL" id="KAG2849535.1"/>
    </source>
</evidence>
<dbReference type="EMBL" id="RCMV01000739">
    <property type="protein sequence ID" value="KAG3213375.1"/>
    <property type="molecule type" value="Genomic_DNA"/>
</dbReference>
<reference evidence="7 8" key="1">
    <citation type="submission" date="2018-01" db="EMBL/GenBank/DDBJ databases">
        <title>Draft genome of the strawberry crown rot pathogen Phytophthora cactorum.</title>
        <authorList>
            <person name="Armitage A.D."/>
            <person name="Lysoe E."/>
            <person name="Nellist C.F."/>
            <person name="Harrison R.J."/>
            <person name="Brurberg M.B."/>
        </authorList>
    </citation>
    <scope>NUCLEOTIDE SEQUENCE [LARGE SCALE GENOMIC DNA]</scope>
    <source>
        <strain evidence="7 8">10300</strain>
    </source>
</reference>
<dbReference type="Proteomes" id="UP000774804">
    <property type="component" value="Unassembled WGS sequence"/>
</dbReference>
<dbReference type="EMBL" id="RCMG01000747">
    <property type="protein sequence ID" value="KAG2849535.1"/>
    <property type="molecule type" value="Genomic_DNA"/>
</dbReference>
<dbReference type="EMBL" id="MJFZ01000828">
    <property type="protein sequence ID" value="RAW24829.1"/>
    <property type="molecule type" value="Genomic_DNA"/>
</dbReference>
<comment type="caution">
    <text evidence="7">The sequence shown here is derived from an EMBL/GenBank/DDBJ whole genome shotgun (WGS) entry which is preliminary data.</text>
</comment>
<evidence type="ECO:0000313" key="7">
    <source>
        <dbReference type="EMBL" id="RAW24829.1"/>
    </source>
</evidence>
<dbReference type="Proteomes" id="UP000736787">
    <property type="component" value="Unassembled WGS sequence"/>
</dbReference>
<evidence type="ECO:0000313" key="6">
    <source>
        <dbReference type="EMBL" id="KAG3213375.1"/>
    </source>
</evidence>
<evidence type="ECO:0000313" key="3">
    <source>
        <dbReference type="EMBL" id="KAG2899346.1"/>
    </source>
</evidence>
<proteinExistence type="predicted"/>
<dbReference type="VEuPathDB" id="FungiDB:PC110_g18748"/>
<evidence type="ECO:0000256" key="1">
    <source>
        <dbReference type="SAM" id="MobiDB-lite"/>
    </source>
</evidence>
<reference evidence="6" key="2">
    <citation type="submission" date="2018-05" db="EMBL/GenBank/DDBJ databases">
        <title>Effector identification in a new, highly contiguous assembly of the strawberry crown rot pathogen Phytophthora cactorum.</title>
        <authorList>
            <person name="Armitage A.D."/>
            <person name="Nellist C.F."/>
            <person name="Bates H."/>
            <person name="Vickerstaff R.J."/>
            <person name="Harrison R.J."/>
        </authorList>
    </citation>
    <scope>NUCLEOTIDE SEQUENCE</scope>
    <source>
        <strain evidence="2">15-7</strain>
        <strain evidence="3">4032</strain>
        <strain evidence="4">4040</strain>
        <strain evidence="5">P415</strain>
        <strain evidence="6">P421</strain>
    </source>
</reference>
<evidence type="ECO:0000313" key="8">
    <source>
        <dbReference type="Proteomes" id="UP000251314"/>
    </source>
</evidence>
<protein>
    <submittedName>
        <fullName evidence="7">Uncharacterized protein</fullName>
    </submittedName>
</protein>
<feature type="region of interest" description="Disordered" evidence="1">
    <location>
        <begin position="1"/>
        <end position="50"/>
    </location>
</feature>
<dbReference type="Proteomes" id="UP000760860">
    <property type="component" value="Unassembled WGS sequence"/>
</dbReference>
<organism evidence="7 8">
    <name type="scientific">Phytophthora cactorum</name>
    <dbReference type="NCBI Taxonomy" id="29920"/>
    <lineage>
        <taxon>Eukaryota</taxon>
        <taxon>Sar</taxon>
        <taxon>Stramenopiles</taxon>
        <taxon>Oomycota</taxon>
        <taxon>Peronosporomycetes</taxon>
        <taxon>Peronosporales</taxon>
        <taxon>Peronosporaceae</taxon>
        <taxon>Phytophthora</taxon>
    </lineage>
</organism>
<accession>A0A329RKS1</accession>
<dbReference type="EMBL" id="RCMK01000831">
    <property type="protein sequence ID" value="KAG2910812.1"/>
    <property type="molecule type" value="Genomic_DNA"/>
</dbReference>
<evidence type="ECO:0000313" key="5">
    <source>
        <dbReference type="EMBL" id="KAG2971776.1"/>
    </source>
</evidence>